<dbReference type="InterPro" id="IPR018060">
    <property type="entry name" value="HTH_AraC"/>
</dbReference>
<protein>
    <submittedName>
        <fullName evidence="3">Helix-turn-helix domain-containing protein</fullName>
    </submittedName>
</protein>
<dbReference type="InterPro" id="IPR037401">
    <property type="entry name" value="SnoaL-like"/>
</dbReference>
<dbReference type="Gene3D" id="3.10.450.50">
    <property type="match status" value="1"/>
</dbReference>
<reference evidence="4" key="1">
    <citation type="journal article" date="2019" name="Int. J. Syst. Evol. Microbiol.">
        <title>The Global Catalogue of Microorganisms (GCM) 10K type strain sequencing project: providing services to taxonomists for standard genome sequencing and annotation.</title>
        <authorList>
            <consortium name="The Broad Institute Genomics Platform"/>
            <consortium name="The Broad Institute Genome Sequencing Center for Infectious Disease"/>
            <person name="Wu L."/>
            <person name="Ma J."/>
        </authorList>
    </citation>
    <scope>NUCLEOTIDE SEQUENCE [LARGE SCALE GENOMIC DNA]</scope>
    <source>
        <strain evidence="4">CGMCC 4.7608</strain>
    </source>
</reference>
<proteinExistence type="predicted"/>
<dbReference type="InterPro" id="IPR032710">
    <property type="entry name" value="NTF2-like_dom_sf"/>
</dbReference>
<gene>
    <name evidence="3" type="ORF">ACFO0R_18715</name>
</gene>
<evidence type="ECO:0000259" key="2">
    <source>
        <dbReference type="PROSITE" id="PS01124"/>
    </source>
</evidence>
<name>A0ABV8ZVC4_9NEIS</name>
<dbReference type="Gene3D" id="1.10.10.60">
    <property type="entry name" value="Homeodomain-like"/>
    <property type="match status" value="1"/>
</dbReference>
<evidence type="ECO:0000256" key="1">
    <source>
        <dbReference type="ARBA" id="ARBA00023125"/>
    </source>
</evidence>
<evidence type="ECO:0000313" key="3">
    <source>
        <dbReference type="EMBL" id="MFC4491648.1"/>
    </source>
</evidence>
<organism evidence="3 4">
    <name type="scientific">Chromobacterium aquaticum</name>
    <dbReference type="NCBI Taxonomy" id="467180"/>
    <lineage>
        <taxon>Bacteria</taxon>
        <taxon>Pseudomonadati</taxon>
        <taxon>Pseudomonadota</taxon>
        <taxon>Betaproteobacteria</taxon>
        <taxon>Neisseriales</taxon>
        <taxon>Chromobacteriaceae</taxon>
        <taxon>Chromobacterium</taxon>
    </lineage>
</organism>
<dbReference type="Pfam" id="PF12680">
    <property type="entry name" value="SnoaL_2"/>
    <property type="match status" value="1"/>
</dbReference>
<dbReference type="Pfam" id="PF12833">
    <property type="entry name" value="HTH_18"/>
    <property type="match status" value="1"/>
</dbReference>
<dbReference type="Proteomes" id="UP001595999">
    <property type="component" value="Unassembled WGS sequence"/>
</dbReference>
<comment type="caution">
    <text evidence="3">The sequence shown here is derived from an EMBL/GenBank/DDBJ whole genome shotgun (WGS) entry which is preliminary data.</text>
</comment>
<dbReference type="PANTHER" id="PTHR43280:SF27">
    <property type="entry name" value="TRANSCRIPTIONAL REGULATOR MTLR"/>
    <property type="match status" value="1"/>
</dbReference>
<dbReference type="PANTHER" id="PTHR43280">
    <property type="entry name" value="ARAC-FAMILY TRANSCRIPTIONAL REGULATOR"/>
    <property type="match status" value="1"/>
</dbReference>
<evidence type="ECO:0000313" key="4">
    <source>
        <dbReference type="Proteomes" id="UP001595999"/>
    </source>
</evidence>
<accession>A0ABV8ZVC4</accession>
<keyword evidence="1" id="KW-0238">DNA-binding</keyword>
<dbReference type="EMBL" id="JBHSEK010000015">
    <property type="protein sequence ID" value="MFC4491648.1"/>
    <property type="molecule type" value="Genomic_DNA"/>
</dbReference>
<dbReference type="SUPFAM" id="SSF54427">
    <property type="entry name" value="NTF2-like"/>
    <property type="match status" value="1"/>
</dbReference>
<feature type="domain" description="HTH araC/xylS-type" evidence="2">
    <location>
        <begin position="148"/>
        <end position="252"/>
    </location>
</feature>
<keyword evidence="4" id="KW-1185">Reference proteome</keyword>
<dbReference type="SMART" id="SM00342">
    <property type="entry name" value="HTH_ARAC"/>
    <property type="match status" value="1"/>
</dbReference>
<dbReference type="RefSeq" id="WP_048407924.1">
    <property type="nucleotide sequence ID" value="NZ_JAJOHW010000076.1"/>
</dbReference>
<sequence>MTEPQAGWDAESRATWEVARRYHECWRARDAEAALALFHPEIEYCDFYRNLTLAHADLPAYLAESMPHGGKESLRHTDRIRVDGDTAFIQYRYVIRLASSGKLVGFQGGEAIQVRDGLIIAVREYCTPVRLSGERAGDRIGLNPQRLARLLADLQAYFAEQRPYLDCELSLGQVAQATGYTRNQISHALNQALGLSFYAWLNQQRIRHLLAQPRQPSGPLQMAFAVGFKSASTFYKAFRLETGTTPQRHFSADS</sequence>
<dbReference type="PROSITE" id="PS01124">
    <property type="entry name" value="HTH_ARAC_FAMILY_2"/>
    <property type="match status" value="1"/>
</dbReference>